<feature type="domain" description="GRF-type" evidence="7">
    <location>
        <begin position="42"/>
        <end position="81"/>
    </location>
</feature>
<reference evidence="8 9" key="1">
    <citation type="journal article" date="2022" name="G3 (Bethesda)">
        <title>Whole-genome sequence and methylome profiling of the almond [Prunus dulcis (Mill.) D.A. Webb] cultivar 'Nonpareil'.</title>
        <authorList>
            <person name="D'Amico-Willman K.M."/>
            <person name="Ouma W.Z."/>
            <person name="Meulia T."/>
            <person name="Sideli G.M."/>
            <person name="Gradziel T.M."/>
            <person name="Fresnedo-Ramirez J."/>
        </authorList>
    </citation>
    <scope>NUCLEOTIDE SEQUENCE [LARGE SCALE GENOMIC DNA]</scope>
    <source>
        <strain evidence="8">Clone GOH B32 T37-40</strain>
    </source>
</reference>
<sequence>MSRRSLGTGEGESVTSRLPGQDATSRCRWEMEAASSVCSRLCYCGNVVKTHTSWTVSHPGRRFQVCARRNGCTFWEWADPEMCDRSKHIIPGLLRKINRLEEEKNAGKGKMKNPWFWVSVFLVGMVIYLLFSKCNRTPGHLQLAG</sequence>
<dbReference type="PANTHER" id="PTHR33248">
    <property type="entry name" value="ZINC ION-BINDING PROTEIN"/>
    <property type="match status" value="1"/>
</dbReference>
<keyword evidence="6" id="KW-1133">Transmembrane helix</keyword>
<evidence type="ECO:0000259" key="7">
    <source>
        <dbReference type="PROSITE" id="PS51999"/>
    </source>
</evidence>
<evidence type="ECO:0000313" key="8">
    <source>
        <dbReference type="EMBL" id="KAI5313229.1"/>
    </source>
</evidence>
<feature type="region of interest" description="Disordered" evidence="5">
    <location>
        <begin position="1"/>
        <end position="20"/>
    </location>
</feature>
<keyword evidence="2 4" id="KW-0863">Zinc-finger</keyword>
<evidence type="ECO:0000256" key="5">
    <source>
        <dbReference type="SAM" id="MobiDB-lite"/>
    </source>
</evidence>
<keyword evidence="1" id="KW-0479">Metal-binding</keyword>
<organism evidence="8 9">
    <name type="scientific">Prunus dulcis</name>
    <name type="common">Almond</name>
    <name type="synonym">Amygdalus dulcis</name>
    <dbReference type="NCBI Taxonomy" id="3755"/>
    <lineage>
        <taxon>Eukaryota</taxon>
        <taxon>Viridiplantae</taxon>
        <taxon>Streptophyta</taxon>
        <taxon>Embryophyta</taxon>
        <taxon>Tracheophyta</taxon>
        <taxon>Spermatophyta</taxon>
        <taxon>Magnoliopsida</taxon>
        <taxon>eudicotyledons</taxon>
        <taxon>Gunneridae</taxon>
        <taxon>Pentapetalae</taxon>
        <taxon>rosids</taxon>
        <taxon>fabids</taxon>
        <taxon>Rosales</taxon>
        <taxon>Rosaceae</taxon>
        <taxon>Amygdaloideae</taxon>
        <taxon>Amygdaleae</taxon>
        <taxon>Prunus</taxon>
    </lineage>
</organism>
<evidence type="ECO:0000256" key="6">
    <source>
        <dbReference type="SAM" id="Phobius"/>
    </source>
</evidence>
<protein>
    <recommendedName>
        <fullName evidence="7">GRF-type domain-containing protein</fullName>
    </recommendedName>
</protein>
<accession>A0AAD4UUV5</accession>
<feature type="transmembrane region" description="Helical" evidence="6">
    <location>
        <begin position="114"/>
        <end position="131"/>
    </location>
</feature>
<gene>
    <name evidence="8" type="ORF">L3X38_042403</name>
</gene>
<dbReference type="Proteomes" id="UP001054821">
    <property type="component" value="Chromosome 8"/>
</dbReference>
<evidence type="ECO:0000256" key="1">
    <source>
        <dbReference type="ARBA" id="ARBA00022723"/>
    </source>
</evidence>
<dbReference type="GO" id="GO:0008270">
    <property type="term" value="F:zinc ion binding"/>
    <property type="evidence" value="ECO:0007669"/>
    <property type="project" value="UniProtKB-KW"/>
</dbReference>
<name>A0AAD4UUV5_PRUDU</name>
<proteinExistence type="predicted"/>
<dbReference type="AlphaFoldDB" id="A0AAD4UUV5"/>
<dbReference type="PROSITE" id="PS51999">
    <property type="entry name" value="ZF_GRF"/>
    <property type="match status" value="1"/>
</dbReference>
<evidence type="ECO:0000256" key="2">
    <source>
        <dbReference type="ARBA" id="ARBA00022771"/>
    </source>
</evidence>
<comment type="caution">
    <text evidence="8">The sequence shown here is derived from an EMBL/GenBank/DDBJ whole genome shotgun (WGS) entry which is preliminary data.</text>
</comment>
<dbReference type="EMBL" id="JAJFAZ020000008">
    <property type="protein sequence ID" value="KAI5313229.1"/>
    <property type="molecule type" value="Genomic_DNA"/>
</dbReference>
<dbReference type="InterPro" id="IPR010666">
    <property type="entry name" value="Znf_GRF"/>
</dbReference>
<evidence type="ECO:0000256" key="3">
    <source>
        <dbReference type="ARBA" id="ARBA00022833"/>
    </source>
</evidence>
<keyword evidence="9" id="KW-1185">Reference proteome</keyword>
<keyword evidence="3" id="KW-0862">Zinc</keyword>
<evidence type="ECO:0000313" key="9">
    <source>
        <dbReference type="Proteomes" id="UP001054821"/>
    </source>
</evidence>
<keyword evidence="6" id="KW-0812">Transmembrane</keyword>
<evidence type="ECO:0000256" key="4">
    <source>
        <dbReference type="PROSITE-ProRule" id="PRU01343"/>
    </source>
</evidence>
<keyword evidence="6" id="KW-0472">Membrane</keyword>